<dbReference type="Proteomes" id="UP001595956">
    <property type="component" value="Unassembled WGS sequence"/>
</dbReference>
<evidence type="ECO:0008006" key="3">
    <source>
        <dbReference type="Google" id="ProtNLM"/>
    </source>
</evidence>
<sequence>MRVDGFGVADRRWSGEYWLEVGVDDTNDEYLRFRSRDGRFHQAFDVAGTGTAASLDLERRRPYACFAGYDEKPRYTVLSGTGMRVLVRHRDDEPVGVRGSVDCRVGTAWRVTVRVELGGRESRFESRERRCRRGWTEFGGTTGLDAASAARPARIVLVAHEVGGQVRRAEFVGRSRARRAARHALLRTRSPAPRMP</sequence>
<gene>
    <name evidence="1" type="ORF">ACFPKY_13560</name>
</gene>
<dbReference type="RefSeq" id="WP_345179809.1">
    <property type="nucleotide sequence ID" value="NZ_BAABFQ010000007.1"/>
</dbReference>
<accession>A0ABW0N5I9</accession>
<comment type="caution">
    <text evidence="1">The sequence shown here is derived from an EMBL/GenBank/DDBJ whole genome shotgun (WGS) entry which is preliminary data.</text>
</comment>
<reference evidence="2" key="1">
    <citation type="journal article" date="2019" name="Int. J. Syst. Evol. Microbiol.">
        <title>The Global Catalogue of Microorganisms (GCM) 10K type strain sequencing project: providing services to taxonomists for standard genome sequencing and annotation.</title>
        <authorList>
            <consortium name="The Broad Institute Genomics Platform"/>
            <consortium name="The Broad Institute Genome Sequencing Center for Infectious Disease"/>
            <person name="Wu L."/>
            <person name="Ma J."/>
        </authorList>
    </citation>
    <scope>NUCLEOTIDE SEQUENCE [LARGE SCALE GENOMIC DNA]</scope>
    <source>
        <strain evidence="2">KACC 13778</strain>
    </source>
</reference>
<name>A0ABW0N5I9_9ACTN</name>
<evidence type="ECO:0000313" key="1">
    <source>
        <dbReference type="EMBL" id="MFC5494139.1"/>
    </source>
</evidence>
<organism evidence="1 2">
    <name type="scientific">Nocardioides caricicola</name>
    <dbReference type="NCBI Taxonomy" id="634770"/>
    <lineage>
        <taxon>Bacteria</taxon>
        <taxon>Bacillati</taxon>
        <taxon>Actinomycetota</taxon>
        <taxon>Actinomycetes</taxon>
        <taxon>Propionibacteriales</taxon>
        <taxon>Nocardioidaceae</taxon>
        <taxon>Nocardioides</taxon>
    </lineage>
</organism>
<evidence type="ECO:0000313" key="2">
    <source>
        <dbReference type="Proteomes" id="UP001595956"/>
    </source>
</evidence>
<proteinExistence type="predicted"/>
<keyword evidence="2" id="KW-1185">Reference proteome</keyword>
<dbReference type="EMBL" id="JBHSMD010000004">
    <property type="protein sequence ID" value="MFC5494139.1"/>
    <property type="molecule type" value="Genomic_DNA"/>
</dbReference>
<protein>
    <recommendedName>
        <fullName evidence="3">DUF1349 domain-containing protein</fullName>
    </recommendedName>
</protein>